<organism evidence="1 2">
    <name type="scientific">Macrolepiota fuliginosa MF-IS2</name>
    <dbReference type="NCBI Taxonomy" id="1400762"/>
    <lineage>
        <taxon>Eukaryota</taxon>
        <taxon>Fungi</taxon>
        <taxon>Dikarya</taxon>
        <taxon>Basidiomycota</taxon>
        <taxon>Agaricomycotina</taxon>
        <taxon>Agaricomycetes</taxon>
        <taxon>Agaricomycetidae</taxon>
        <taxon>Agaricales</taxon>
        <taxon>Agaricineae</taxon>
        <taxon>Agaricaceae</taxon>
        <taxon>Macrolepiota</taxon>
    </lineage>
</organism>
<evidence type="ECO:0000313" key="2">
    <source>
        <dbReference type="Proteomes" id="UP000807342"/>
    </source>
</evidence>
<sequence>MAPVPSSIPSSIPSSAFQDIQLLPSLPPELILEIVSCVVEPSSKPTNNGPYGDCMSFSSRMKTLTNLSLTTPSLRALILSSPTFWSQIEIKIIKDSACSPPLPFLNELFARSREVKMSVRVVHWGEEHEDFNQGKGWEWIPGATREVRKLLERNEHRIEKLCFEFHHLNGTEYTSRGGVKGSRWQSLRHLEMYASDWAHVHSMQMDWMESVLAEASPETVIVRGSGAFGWSVLGKDMCRMKRLRIETEVPEILAVRIVSRTPALEDCNFGKIIQVSQVGSQSRSGPSGGIELSALRRLHVGSMRGVGPFLNMIATPRLRDLEVDFVETKKARWDQEVFARFIDRSGLGSRLRKLVVRRGAMSQASLRECEEMFSPKISVDLVS</sequence>
<dbReference type="OrthoDB" id="10502535at2759"/>
<gene>
    <name evidence="1" type="ORF">P691DRAFT_805477</name>
</gene>
<dbReference type="EMBL" id="MU151293">
    <property type="protein sequence ID" value="KAF9445564.1"/>
    <property type="molecule type" value="Genomic_DNA"/>
</dbReference>
<reference evidence="1" key="1">
    <citation type="submission" date="2020-11" db="EMBL/GenBank/DDBJ databases">
        <authorList>
            <consortium name="DOE Joint Genome Institute"/>
            <person name="Ahrendt S."/>
            <person name="Riley R."/>
            <person name="Andreopoulos W."/>
            <person name="Labutti K."/>
            <person name="Pangilinan J."/>
            <person name="Ruiz-Duenas F.J."/>
            <person name="Barrasa J.M."/>
            <person name="Sanchez-Garcia M."/>
            <person name="Camarero S."/>
            <person name="Miyauchi S."/>
            <person name="Serrano A."/>
            <person name="Linde D."/>
            <person name="Babiker R."/>
            <person name="Drula E."/>
            <person name="Ayuso-Fernandez I."/>
            <person name="Pacheco R."/>
            <person name="Padilla G."/>
            <person name="Ferreira P."/>
            <person name="Barriuso J."/>
            <person name="Kellner H."/>
            <person name="Castanera R."/>
            <person name="Alfaro M."/>
            <person name="Ramirez L."/>
            <person name="Pisabarro A.G."/>
            <person name="Kuo A."/>
            <person name="Tritt A."/>
            <person name="Lipzen A."/>
            <person name="He G."/>
            <person name="Yan M."/>
            <person name="Ng V."/>
            <person name="Cullen D."/>
            <person name="Martin F."/>
            <person name="Rosso M.-N."/>
            <person name="Henrissat B."/>
            <person name="Hibbett D."/>
            <person name="Martinez A.T."/>
            <person name="Grigoriev I.V."/>
        </authorList>
    </citation>
    <scope>NUCLEOTIDE SEQUENCE</scope>
    <source>
        <strain evidence="1">MF-IS2</strain>
    </source>
</reference>
<comment type="caution">
    <text evidence="1">The sequence shown here is derived from an EMBL/GenBank/DDBJ whole genome shotgun (WGS) entry which is preliminary data.</text>
</comment>
<proteinExistence type="predicted"/>
<dbReference type="Proteomes" id="UP000807342">
    <property type="component" value="Unassembled WGS sequence"/>
</dbReference>
<evidence type="ECO:0000313" key="1">
    <source>
        <dbReference type="EMBL" id="KAF9445564.1"/>
    </source>
</evidence>
<keyword evidence="2" id="KW-1185">Reference proteome</keyword>
<name>A0A9P5X6R9_9AGAR</name>
<accession>A0A9P5X6R9</accession>
<dbReference type="AlphaFoldDB" id="A0A9P5X6R9"/>
<protein>
    <submittedName>
        <fullName evidence="1">Uncharacterized protein</fullName>
    </submittedName>
</protein>